<dbReference type="AlphaFoldDB" id="A0A914XCD3"/>
<organism evidence="1 2">
    <name type="scientific">Plectus sambesii</name>
    <dbReference type="NCBI Taxonomy" id="2011161"/>
    <lineage>
        <taxon>Eukaryota</taxon>
        <taxon>Metazoa</taxon>
        <taxon>Ecdysozoa</taxon>
        <taxon>Nematoda</taxon>
        <taxon>Chromadorea</taxon>
        <taxon>Plectida</taxon>
        <taxon>Plectina</taxon>
        <taxon>Plectoidea</taxon>
        <taxon>Plectidae</taxon>
        <taxon>Plectus</taxon>
    </lineage>
</organism>
<accession>A0A914XCD3</accession>
<name>A0A914XCD3_9BILA</name>
<proteinExistence type="predicted"/>
<protein>
    <submittedName>
        <fullName evidence="2">Uncharacterized protein</fullName>
    </submittedName>
</protein>
<evidence type="ECO:0000313" key="1">
    <source>
        <dbReference type="Proteomes" id="UP000887566"/>
    </source>
</evidence>
<sequence length="98" mass="11377">MNYYLATLATLCLETACNTINRWWGIKLGQQLPSYMTARMYAAWCFGYITRKARLFLDFLPPYKPDVAMDNTIAWWRTEIAEKAAKNAQRSSTSIRRG</sequence>
<dbReference type="Proteomes" id="UP000887566">
    <property type="component" value="Unplaced"/>
</dbReference>
<keyword evidence="1" id="KW-1185">Reference proteome</keyword>
<reference evidence="2" key="1">
    <citation type="submission" date="2022-11" db="UniProtKB">
        <authorList>
            <consortium name="WormBaseParasite"/>
        </authorList>
    </citation>
    <scope>IDENTIFICATION</scope>
</reference>
<evidence type="ECO:0000313" key="2">
    <source>
        <dbReference type="WBParaSite" id="PSAMB.scaffold7828size7049.g30755.t1"/>
    </source>
</evidence>
<dbReference type="WBParaSite" id="PSAMB.scaffold7828size7049.g30755.t1">
    <property type="protein sequence ID" value="PSAMB.scaffold7828size7049.g30755.t1"/>
    <property type="gene ID" value="PSAMB.scaffold7828size7049.g30755"/>
</dbReference>